<evidence type="ECO:0000313" key="2">
    <source>
        <dbReference type="Proteomes" id="UP000607653"/>
    </source>
</evidence>
<comment type="caution">
    <text evidence="1">The sequence shown here is derived from an EMBL/GenBank/DDBJ whole genome shotgun (WGS) entry which is preliminary data.</text>
</comment>
<reference evidence="1 2" key="1">
    <citation type="journal article" date="2020" name="Mol. Biol. Evol.">
        <title>Distinct Expression and Methylation Patterns for Genes with Different Fates following a Single Whole-Genome Duplication in Flowering Plants.</title>
        <authorList>
            <person name="Shi T."/>
            <person name="Rahmani R.S."/>
            <person name="Gugger P.F."/>
            <person name="Wang M."/>
            <person name="Li H."/>
            <person name="Zhang Y."/>
            <person name="Li Z."/>
            <person name="Wang Q."/>
            <person name="Van de Peer Y."/>
            <person name="Marchal K."/>
            <person name="Chen J."/>
        </authorList>
    </citation>
    <scope>NUCLEOTIDE SEQUENCE [LARGE SCALE GENOMIC DNA]</scope>
    <source>
        <tissue evidence="1">Leaf</tissue>
    </source>
</reference>
<dbReference type="Proteomes" id="UP000607653">
    <property type="component" value="Unassembled WGS sequence"/>
</dbReference>
<dbReference type="EMBL" id="DUZY01000004">
    <property type="protein sequence ID" value="DAD37603.1"/>
    <property type="molecule type" value="Genomic_DNA"/>
</dbReference>
<evidence type="ECO:0000313" key="1">
    <source>
        <dbReference type="EMBL" id="DAD37603.1"/>
    </source>
</evidence>
<organism evidence="1 2">
    <name type="scientific">Nelumbo nucifera</name>
    <name type="common">Sacred lotus</name>
    <dbReference type="NCBI Taxonomy" id="4432"/>
    <lineage>
        <taxon>Eukaryota</taxon>
        <taxon>Viridiplantae</taxon>
        <taxon>Streptophyta</taxon>
        <taxon>Embryophyta</taxon>
        <taxon>Tracheophyta</taxon>
        <taxon>Spermatophyta</taxon>
        <taxon>Magnoliopsida</taxon>
        <taxon>Proteales</taxon>
        <taxon>Nelumbonaceae</taxon>
        <taxon>Nelumbo</taxon>
    </lineage>
</organism>
<dbReference type="AlphaFoldDB" id="A0A822YZE0"/>
<proteinExistence type="predicted"/>
<gene>
    <name evidence="1" type="ORF">HUJ06_008244</name>
</gene>
<sequence length="98" mass="10695">MLTGTSTRTERTIPIKAKQRGDVLYVATLFFVSRWETMNSNFSQPQPPLSTIPPSTSGGCAASTHSCICSLSLSRSNGRSFSGLSIHVFLPFFFCKSN</sequence>
<name>A0A822YZE0_NELNU</name>
<keyword evidence="2" id="KW-1185">Reference proteome</keyword>
<accession>A0A822YZE0</accession>
<protein>
    <submittedName>
        <fullName evidence="1">Uncharacterized protein</fullName>
    </submittedName>
</protein>